<accession>B6G8U1</accession>
<reference evidence="1 2" key="1">
    <citation type="submission" date="2008-10" db="EMBL/GenBank/DDBJ databases">
        <title>Draft genome sequence of Collinsella stercoris (DSM 13279).</title>
        <authorList>
            <person name="Sudarsanam P."/>
            <person name="Ley R."/>
            <person name="Guruge J."/>
            <person name="Turnbaugh P.J."/>
            <person name="Mahowald M."/>
            <person name="Liep D."/>
            <person name="Gordon J."/>
        </authorList>
    </citation>
    <scope>NUCLEOTIDE SEQUENCE [LARGE SCALE GENOMIC DNA]</scope>
    <source>
        <strain evidence="1 2">DSM 13279</strain>
    </source>
</reference>
<gene>
    <name evidence="1" type="ORF">COLSTE_00482</name>
</gene>
<name>B6G8U1_9ACTN</name>
<evidence type="ECO:0000313" key="1">
    <source>
        <dbReference type="EMBL" id="EEA91340.1"/>
    </source>
</evidence>
<dbReference type="EMBL" id="ABXJ01000027">
    <property type="protein sequence ID" value="EEA91340.1"/>
    <property type="molecule type" value="Genomic_DNA"/>
</dbReference>
<protein>
    <submittedName>
        <fullName evidence="1">Uncharacterized protein</fullName>
    </submittedName>
</protein>
<keyword evidence="2" id="KW-1185">Reference proteome</keyword>
<dbReference type="AlphaFoldDB" id="B6G8U1"/>
<comment type="caution">
    <text evidence="1">The sequence shown here is derived from an EMBL/GenBank/DDBJ whole genome shotgun (WGS) entry which is preliminary data.</text>
</comment>
<dbReference type="Proteomes" id="UP000003560">
    <property type="component" value="Unassembled WGS sequence"/>
</dbReference>
<sequence>MKGDEGIEIKNDRRYAPLFAFRRVRDFDFGDIVAMDMYD</sequence>
<dbReference type="HOGENOM" id="CLU_3307998_0_0_11"/>
<evidence type="ECO:0000313" key="2">
    <source>
        <dbReference type="Proteomes" id="UP000003560"/>
    </source>
</evidence>
<reference evidence="1 2" key="2">
    <citation type="submission" date="2008-10" db="EMBL/GenBank/DDBJ databases">
        <authorList>
            <person name="Fulton L."/>
            <person name="Clifton S."/>
            <person name="Fulton B."/>
            <person name="Xu J."/>
            <person name="Minx P."/>
            <person name="Pepin K.H."/>
            <person name="Johnson M."/>
            <person name="Thiruvilangam P."/>
            <person name="Bhonagiri V."/>
            <person name="Nash W.E."/>
            <person name="Mardis E.R."/>
            <person name="Wilson R.K."/>
        </authorList>
    </citation>
    <scope>NUCLEOTIDE SEQUENCE [LARGE SCALE GENOMIC DNA]</scope>
    <source>
        <strain evidence="1 2">DSM 13279</strain>
    </source>
</reference>
<proteinExistence type="predicted"/>
<organism evidence="1 2">
    <name type="scientific">Collinsella stercoris DSM 13279</name>
    <dbReference type="NCBI Taxonomy" id="445975"/>
    <lineage>
        <taxon>Bacteria</taxon>
        <taxon>Bacillati</taxon>
        <taxon>Actinomycetota</taxon>
        <taxon>Coriobacteriia</taxon>
        <taxon>Coriobacteriales</taxon>
        <taxon>Coriobacteriaceae</taxon>
        <taxon>Collinsella</taxon>
    </lineage>
</organism>